<feature type="short sequence motif" description="GXSXG" evidence="4">
    <location>
        <begin position="598"/>
        <end position="602"/>
    </location>
</feature>
<dbReference type="InterPro" id="IPR001611">
    <property type="entry name" value="Leu-rich_rpt"/>
</dbReference>
<keyword evidence="3 4" id="KW-0442">Lipid degradation</keyword>
<accession>A0A8X8D529</accession>
<gene>
    <name evidence="7" type="ORF">POTOM_014907</name>
</gene>
<feature type="compositionally biased region" description="Acidic residues" evidence="5">
    <location>
        <begin position="1335"/>
        <end position="1346"/>
    </location>
</feature>
<dbReference type="PANTHER" id="PTHR24185:SF1">
    <property type="entry name" value="CALCIUM-INDEPENDENT PHOSPHOLIPASE A2-GAMMA"/>
    <property type="match status" value="1"/>
</dbReference>
<feature type="short sequence motif" description="DGA/G" evidence="4">
    <location>
        <begin position="821"/>
        <end position="823"/>
    </location>
</feature>
<dbReference type="InterPro" id="IPR003591">
    <property type="entry name" value="Leu-rich_rpt_typical-subtyp"/>
</dbReference>
<keyword evidence="1" id="KW-0677">Repeat</keyword>
<dbReference type="Pfam" id="PF13855">
    <property type="entry name" value="LRR_8"/>
    <property type="match status" value="1"/>
</dbReference>
<keyword evidence="8" id="KW-1185">Reference proteome</keyword>
<dbReference type="PROSITE" id="PS51635">
    <property type="entry name" value="PNPLA"/>
    <property type="match status" value="1"/>
</dbReference>
<evidence type="ECO:0000313" key="7">
    <source>
        <dbReference type="EMBL" id="KAG6778569.1"/>
    </source>
</evidence>
<comment type="caution">
    <text evidence="7">The sequence shown here is derived from an EMBL/GenBank/DDBJ whole genome shotgun (WGS) entry which is preliminary data.</text>
</comment>
<feature type="compositionally biased region" description="Low complexity" evidence="5">
    <location>
        <begin position="29"/>
        <end position="49"/>
    </location>
</feature>
<dbReference type="Pfam" id="PF00514">
    <property type="entry name" value="Arm"/>
    <property type="match status" value="1"/>
</dbReference>
<dbReference type="PROSITE" id="PS51450">
    <property type="entry name" value="LRR"/>
    <property type="match status" value="1"/>
</dbReference>
<dbReference type="Proteomes" id="UP000886885">
    <property type="component" value="Chromosome 4A"/>
</dbReference>
<evidence type="ECO:0000256" key="5">
    <source>
        <dbReference type="SAM" id="MobiDB-lite"/>
    </source>
</evidence>
<feature type="region of interest" description="Disordered" evidence="5">
    <location>
        <begin position="1335"/>
        <end position="1370"/>
    </location>
</feature>
<dbReference type="OrthoDB" id="630895at2759"/>
<dbReference type="CDD" id="cd07211">
    <property type="entry name" value="Pat_PNPLA8"/>
    <property type="match status" value="1"/>
</dbReference>
<feature type="short sequence motif" description="GXGXXG" evidence="4">
    <location>
        <begin position="566"/>
        <end position="571"/>
    </location>
</feature>
<evidence type="ECO:0000259" key="6">
    <source>
        <dbReference type="PROSITE" id="PS51635"/>
    </source>
</evidence>
<sequence>MFSWKRPSEVLRLTLNYGTEDFGEELNRSSTSSSTVSSSSSTTLTPSSSPQEIATEVAAEEDEQVGFRIELDWNAVDDEDQVALRLQSQLMVALPAPQDCVTVDLKAAEEEEGRVEVEMKVEKKREELRGVLLGKSGSGQQSDGVGVLTRLFRSDGGRHWKTVTLLSLSGCGLLTLPAVIIQLPNLEKLYLDNNRLSVLPPELGELKNLKILAVDYNMLVSVPVELGQCVELVELSLEHNKLVRPLLDFRAMAELQILRLFGNPLEFLPEILPLHKLRHLSLANIRIEADESLRLVNVQIETENSSYFGASRHRLSAFFSLIFRFSSCHHPLLASALAKIMQDQGNRAVVGKDLNAVRQLISMMSSDNCHVVKQACSALSDLAGDVSVAMQLMKCDILQPIETVLKSVAQEEVISVLQVVATLAFSSDTVSQKMLTRDMLRSLKLLCAHKNPEASSFLSFCDTQLVFVASVQFCRKFNTGFIFHQVQRLALLAVGNLAFCLENRCLLVTSESLQDLLLHMTVSSEPRVNKAAARALAILGENENLRRAIRGRPVAKQGLRILSMDGGGMKGLATVRILKAIEKGTGKRIHELFDLICGTSTGGMLAVALGIKLMTLDQCEEIYKNLGVYMEACVFQDVLFAAHFFHILFCKFASQGKLVFAEPVPKDNEAATWREKLDQLYKSSSQSFRVVVHGSKHNADQFERLLKEMCANEDGDLLIESAVKNVPKVFVVSTLVSVMPAQPFVFRNYQYPVGTPEVPFAISESSGVHVLGSPTTGAQVGYKRSAFIGSCKHHIWQAIRASSAAPYYLDDFSDDINRWQDGAIVANNPTIFAIREAQLLWPDTRIDCLVSIGCGSVPTKVRKGGWRYLDTGQVLIESACSVDRVEEALSTLLPMLPEIQYFRFNPVDERCGMELDETDPAIWLKLEAAVNEYVQNNSEALKNVCESLLFPYQHDEKFSEVMKSQQFSKAKVSNTGIDAHILLSCFSHACLIWHAPFSESEIFWYFTILDESSPSLGWRRMVLLVEALHSPDSGRVVHHARALESFCTRNAIRLSLMHATSGIARTVPTGTFPSPFASPLITGSFPSSPLLFSPDFGLQRIDRIDMVPPLSLDGAQSGKTALSPPMSPKHRRLSLPVRSLHEKLQNSPQVGLVHLALQNDSSGSILSWQNDVFVVAEPGDLADKFLQSVKFSLLSMNRSRHRKIASLLANISTVADLVHCKPYFQVGNVIHRYIGRQTQVMEDDQEIGAYMFRRTVPSMHLTPEDVRWMVGAWRDRIIICTGTYGPTQTLIKAFLDSGAKAVVCPSAEPLEMPVTLVHGSGEFNVLENGRFEIGEEEAEEDEEEAEPTSPVSDWEDSDAEKHGDRSIGFWDDDEEDLSQFICKLYDSLFQEGARVDAALQNALASHRRQRYSCHLPGVQ</sequence>
<dbReference type="InterPro" id="IPR002641">
    <property type="entry name" value="PNPLA_dom"/>
</dbReference>
<dbReference type="EMBL" id="JAAWWB010000007">
    <property type="protein sequence ID" value="KAG6778569.1"/>
    <property type="molecule type" value="Genomic_DNA"/>
</dbReference>
<proteinExistence type="predicted"/>
<organism evidence="7 8">
    <name type="scientific">Populus tomentosa</name>
    <name type="common">Chinese white poplar</name>
    <dbReference type="NCBI Taxonomy" id="118781"/>
    <lineage>
        <taxon>Eukaryota</taxon>
        <taxon>Viridiplantae</taxon>
        <taxon>Streptophyta</taxon>
        <taxon>Embryophyta</taxon>
        <taxon>Tracheophyta</taxon>
        <taxon>Spermatophyta</taxon>
        <taxon>Magnoliopsida</taxon>
        <taxon>eudicotyledons</taxon>
        <taxon>Gunneridae</taxon>
        <taxon>Pentapetalae</taxon>
        <taxon>rosids</taxon>
        <taxon>fabids</taxon>
        <taxon>Malpighiales</taxon>
        <taxon>Salicaceae</taxon>
        <taxon>Saliceae</taxon>
        <taxon>Populus</taxon>
    </lineage>
</organism>
<feature type="domain" description="PNPLA" evidence="6">
    <location>
        <begin position="562"/>
        <end position="834"/>
    </location>
</feature>
<keyword evidence="2 4" id="KW-0378">Hydrolase</keyword>
<dbReference type="GO" id="GO:0004620">
    <property type="term" value="F:phospholipase activity"/>
    <property type="evidence" value="ECO:0007669"/>
    <property type="project" value="InterPro"/>
</dbReference>
<feature type="active site" description="Proton acceptor" evidence="4">
    <location>
        <position position="821"/>
    </location>
</feature>
<dbReference type="GO" id="GO:0016042">
    <property type="term" value="P:lipid catabolic process"/>
    <property type="evidence" value="ECO:0007669"/>
    <property type="project" value="UniProtKB-UniRule"/>
</dbReference>
<evidence type="ECO:0000256" key="3">
    <source>
        <dbReference type="ARBA" id="ARBA00022963"/>
    </source>
</evidence>
<dbReference type="Pfam" id="PF01734">
    <property type="entry name" value="Patatin"/>
    <property type="match status" value="1"/>
</dbReference>
<evidence type="ECO:0000256" key="2">
    <source>
        <dbReference type="ARBA" id="ARBA00022801"/>
    </source>
</evidence>
<dbReference type="GO" id="GO:0016020">
    <property type="term" value="C:membrane"/>
    <property type="evidence" value="ECO:0007669"/>
    <property type="project" value="TreeGrafter"/>
</dbReference>
<dbReference type="SMART" id="SM00369">
    <property type="entry name" value="LRR_TYP"/>
    <property type="match status" value="3"/>
</dbReference>
<evidence type="ECO:0000256" key="1">
    <source>
        <dbReference type="ARBA" id="ARBA00022737"/>
    </source>
</evidence>
<dbReference type="InterPro" id="IPR045217">
    <property type="entry name" value="PNPLA8-like"/>
</dbReference>
<evidence type="ECO:0000256" key="4">
    <source>
        <dbReference type="PROSITE-ProRule" id="PRU01161"/>
    </source>
</evidence>
<dbReference type="InterPro" id="IPR000225">
    <property type="entry name" value="Armadillo"/>
</dbReference>
<feature type="region of interest" description="Disordered" evidence="5">
    <location>
        <begin position="23"/>
        <end position="51"/>
    </location>
</feature>
<name>A0A8X8D529_POPTO</name>
<dbReference type="GO" id="GO:0006631">
    <property type="term" value="P:fatty acid metabolic process"/>
    <property type="evidence" value="ECO:0007669"/>
    <property type="project" value="TreeGrafter"/>
</dbReference>
<keyword evidence="4" id="KW-0443">Lipid metabolism</keyword>
<reference evidence="7" key="1">
    <citation type="journal article" date="2020" name="bioRxiv">
        <title>Hybrid origin of Populus tomentosa Carr. identified through genome sequencing and phylogenomic analysis.</title>
        <authorList>
            <person name="An X."/>
            <person name="Gao K."/>
            <person name="Chen Z."/>
            <person name="Li J."/>
            <person name="Yang X."/>
            <person name="Yang X."/>
            <person name="Zhou J."/>
            <person name="Guo T."/>
            <person name="Zhao T."/>
            <person name="Huang S."/>
            <person name="Miao D."/>
            <person name="Khan W.U."/>
            <person name="Rao P."/>
            <person name="Ye M."/>
            <person name="Lei B."/>
            <person name="Liao W."/>
            <person name="Wang J."/>
            <person name="Ji L."/>
            <person name="Li Y."/>
            <person name="Guo B."/>
            <person name="Mustafa N.S."/>
            <person name="Li S."/>
            <person name="Yun Q."/>
            <person name="Keller S.R."/>
            <person name="Mao J."/>
            <person name="Zhang R."/>
            <person name="Strauss S.H."/>
        </authorList>
    </citation>
    <scope>NUCLEOTIDE SEQUENCE</scope>
    <source>
        <strain evidence="7">GM15</strain>
        <tissue evidence="7">Leaf</tissue>
    </source>
</reference>
<feature type="active site" description="Nucleophile" evidence="4">
    <location>
        <position position="600"/>
    </location>
</feature>
<evidence type="ECO:0000313" key="8">
    <source>
        <dbReference type="Proteomes" id="UP000886885"/>
    </source>
</evidence>
<protein>
    <recommendedName>
        <fullName evidence="6">PNPLA domain-containing protein</fullName>
    </recommendedName>
</protein>
<dbReference type="PANTHER" id="PTHR24185">
    <property type="entry name" value="CALCIUM-INDEPENDENT PHOSPHOLIPASE A2-GAMMA"/>
    <property type="match status" value="1"/>
</dbReference>